<protein>
    <submittedName>
        <fullName evidence="2">Uncharacterized protein</fullName>
    </submittedName>
</protein>
<proteinExistence type="predicted"/>
<dbReference type="Proteomes" id="UP000599437">
    <property type="component" value="Unassembled WGS sequence"/>
</dbReference>
<keyword evidence="3" id="KW-1185">Reference proteome</keyword>
<evidence type="ECO:0000256" key="1">
    <source>
        <dbReference type="SAM" id="MobiDB-lite"/>
    </source>
</evidence>
<gene>
    <name evidence="2" type="ORF">GCM10010346_61650</name>
</gene>
<evidence type="ECO:0000313" key="3">
    <source>
        <dbReference type="Proteomes" id="UP000599437"/>
    </source>
</evidence>
<feature type="compositionally biased region" description="Low complexity" evidence="1">
    <location>
        <begin position="151"/>
        <end position="161"/>
    </location>
</feature>
<evidence type="ECO:0000313" key="2">
    <source>
        <dbReference type="EMBL" id="GHB29783.1"/>
    </source>
</evidence>
<name>A0ABQ3E8D6_9ACTN</name>
<feature type="compositionally biased region" description="Basic and acidic residues" evidence="1">
    <location>
        <begin position="129"/>
        <end position="138"/>
    </location>
</feature>
<accession>A0ABQ3E8D6</accession>
<reference evidence="3" key="1">
    <citation type="journal article" date="2019" name="Int. J. Syst. Evol. Microbiol.">
        <title>The Global Catalogue of Microorganisms (GCM) 10K type strain sequencing project: providing services to taxonomists for standard genome sequencing and annotation.</title>
        <authorList>
            <consortium name="The Broad Institute Genomics Platform"/>
            <consortium name="The Broad Institute Genome Sequencing Center for Infectious Disease"/>
            <person name="Wu L."/>
            <person name="Ma J."/>
        </authorList>
    </citation>
    <scope>NUCLEOTIDE SEQUENCE [LARGE SCALE GENOMIC DNA]</scope>
    <source>
        <strain evidence="3">JCM 4737</strain>
    </source>
</reference>
<feature type="compositionally biased region" description="Low complexity" evidence="1">
    <location>
        <begin position="21"/>
        <end position="35"/>
    </location>
</feature>
<organism evidence="2 3">
    <name type="scientific">Streptomyces chryseus</name>
    <dbReference type="NCBI Taxonomy" id="68186"/>
    <lineage>
        <taxon>Bacteria</taxon>
        <taxon>Bacillati</taxon>
        <taxon>Actinomycetota</taxon>
        <taxon>Actinomycetes</taxon>
        <taxon>Kitasatosporales</taxon>
        <taxon>Streptomycetaceae</taxon>
        <taxon>Streptomyces</taxon>
    </lineage>
</organism>
<feature type="region of interest" description="Disordered" evidence="1">
    <location>
        <begin position="1"/>
        <end position="78"/>
    </location>
</feature>
<sequence>MSGARGARRPPEAGFYDPRVGQTPAQKAAKAARGQQPKKRPGKAQREAIKRAQAAKSKAGGGKPAAKKAAAKKTVPLPRGLLRAAYPGTCPACFKDYAKDEVITKVADGWGHPGCAPRPLSAAEREFARNKARIESGETFRGQKPSDWRRGASPSSSRPAR</sequence>
<comment type="caution">
    <text evidence="2">The sequence shown here is derived from an EMBL/GenBank/DDBJ whole genome shotgun (WGS) entry which is preliminary data.</text>
</comment>
<feature type="region of interest" description="Disordered" evidence="1">
    <location>
        <begin position="129"/>
        <end position="161"/>
    </location>
</feature>
<dbReference type="EMBL" id="BMVO01000035">
    <property type="protein sequence ID" value="GHB29783.1"/>
    <property type="molecule type" value="Genomic_DNA"/>
</dbReference>